<keyword evidence="4" id="KW-0285">Flavoprotein</keyword>
<dbReference type="AlphaFoldDB" id="A0A1T4YMU6"/>
<keyword evidence="6" id="KW-0479">Metal-binding</keyword>
<reference evidence="13" key="1">
    <citation type="submission" date="2017-02" db="EMBL/GenBank/DDBJ databases">
        <authorList>
            <person name="Varghese N."/>
            <person name="Submissions S."/>
        </authorList>
    </citation>
    <scope>NUCLEOTIDE SEQUENCE [LARGE SCALE GENOMIC DNA]</scope>
    <source>
        <strain evidence="13">ATCC 700200</strain>
    </source>
</reference>
<evidence type="ECO:0000256" key="11">
    <source>
        <dbReference type="SAM" id="MobiDB-lite"/>
    </source>
</evidence>
<evidence type="ECO:0000313" key="12">
    <source>
        <dbReference type="EMBL" id="SKB02878.1"/>
    </source>
</evidence>
<dbReference type="GO" id="GO:0016740">
    <property type="term" value="F:transferase activity"/>
    <property type="evidence" value="ECO:0007669"/>
    <property type="project" value="UniProtKB-KW"/>
</dbReference>
<evidence type="ECO:0000256" key="10">
    <source>
        <dbReference type="ARBA" id="ARBA00048540"/>
    </source>
</evidence>
<dbReference type="PANTHER" id="PTHR30040">
    <property type="entry name" value="THIAMINE BIOSYNTHESIS LIPOPROTEIN APBE"/>
    <property type="match status" value="1"/>
</dbReference>
<evidence type="ECO:0000256" key="8">
    <source>
        <dbReference type="ARBA" id="ARBA00022842"/>
    </source>
</evidence>
<sequence length="404" mass="43168">MNLWHPVSLLAFGVFCLGGIQAGETAVEITKPPLQEKGTIAPHLTSPPEERDDVSRSSKPHIASASDSLALRSGERAGVRGRSIASHINVGQTAPKSPLHSSAPAPLQRFDFSGPGMATTFRISCYAESQPQAEAAAEVCFKRIAELNHSFTDYDPTSELMRLCAPGTSYPVQVSPPLFEVLQRAVTLAQQTAGAFDPTCGHLSQLWRRTKRQGKLPPQTRLQSAITATDWHRIQLDPTTRSVTLQTGTLLDLGGIAKGYAADECLRLLKQQGLSQAVVQAGGDTAVGDAPPGKPGWEIKLRTFNRAGDADELTTVVLANRAVSTSGDLYQFIEIEGTRYSHILSLKTGLGLTTRIACSVIAPDCTTSDALATAMCVMGKAKGSALAQTLPDIEVRFAEPEPEE</sequence>
<organism evidence="12 13">
    <name type="scientific">Prosthecobacter debontii</name>
    <dbReference type="NCBI Taxonomy" id="48467"/>
    <lineage>
        <taxon>Bacteria</taxon>
        <taxon>Pseudomonadati</taxon>
        <taxon>Verrucomicrobiota</taxon>
        <taxon>Verrucomicrobiia</taxon>
        <taxon>Verrucomicrobiales</taxon>
        <taxon>Verrucomicrobiaceae</taxon>
        <taxon>Prosthecobacter</taxon>
    </lineage>
</organism>
<evidence type="ECO:0000256" key="9">
    <source>
        <dbReference type="ARBA" id="ARBA00031306"/>
    </source>
</evidence>
<dbReference type="PANTHER" id="PTHR30040:SF2">
    <property type="entry name" value="FAD:PROTEIN FMN TRANSFERASE"/>
    <property type="match status" value="1"/>
</dbReference>
<evidence type="ECO:0000256" key="7">
    <source>
        <dbReference type="ARBA" id="ARBA00022827"/>
    </source>
</evidence>
<proteinExistence type="predicted"/>
<dbReference type="Gene3D" id="3.10.520.10">
    <property type="entry name" value="ApbE-like domains"/>
    <property type="match status" value="1"/>
</dbReference>
<protein>
    <recommendedName>
        <fullName evidence="3">FAD:protein FMN transferase</fullName>
        <ecNumber evidence="2">2.7.1.180</ecNumber>
    </recommendedName>
    <alternativeName>
        <fullName evidence="9">Flavin transferase</fullName>
    </alternativeName>
</protein>
<dbReference type="EMBL" id="FUYE01000014">
    <property type="protein sequence ID" value="SKB02878.1"/>
    <property type="molecule type" value="Genomic_DNA"/>
</dbReference>
<dbReference type="STRING" id="48467.SAMN02745166_03702"/>
<feature type="region of interest" description="Disordered" evidence="11">
    <location>
        <begin position="31"/>
        <end position="76"/>
    </location>
</feature>
<dbReference type="OrthoDB" id="9778595at2"/>
<gene>
    <name evidence="12" type="ORF">SAMN02745166_03702</name>
</gene>
<keyword evidence="5" id="KW-0808">Transferase</keyword>
<evidence type="ECO:0000313" key="13">
    <source>
        <dbReference type="Proteomes" id="UP000190774"/>
    </source>
</evidence>
<keyword evidence="13" id="KW-1185">Reference proteome</keyword>
<dbReference type="Pfam" id="PF02424">
    <property type="entry name" value="ApbE"/>
    <property type="match status" value="1"/>
</dbReference>
<evidence type="ECO:0000256" key="5">
    <source>
        <dbReference type="ARBA" id="ARBA00022679"/>
    </source>
</evidence>
<keyword evidence="8" id="KW-0460">Magnesium</keyword>
<evidence type="ECO:0000256" key="4">
    <source>
        <dbReference type="ARBA" id="ARBA00022630"/>
    </source>
</evidence>
<evidence type="ECO:0000256" key="2">
    <source>
        <dbReference type="ARBA" id="ARBA00011955"/>
    </source>
</evidence>
<dbReference type="EC" id="2.7.1.180" evidence="2"/>
<evidence type="ECO:0000256" key="3">
    <source>
        <dbReference type="ARBA" id="ARBA00016337"/>
    </source>
</evidence>
<dbReference type="Proteomes" id="UP000190774">
    <property type="component" value="Unassembled WGS sequence"/>
</dbReference>
<evidence type="ECO:0000256" key="1">
    <source>
        <dbReference type="ARBA" id="ARBA00001946"/>
    </source>
</evidence>
<dbReference type="GO" id="GO:0046872">
    <property type="term" value="F:metal ion binding"/>
    <property type="evidence" value="ECO:0007669"/>
    <property type="project" value="UniProtKB-KW"/>
</dbReference>
<keyword evidence="12" id="KW-0449">Lipoprotein</keyword>
<comment type="catalytic activity">
    <reaction evidence="10">
        <text>L-threonyl-[protein] + FAD = FMN-L-threonyl-[protein] + AMP + H(+)</text>
        <dbReference type="Rhea" id="RHEA:36847"/>
        <dbReference type="Rhea" id="RHEA-COMP:11060"/>
        <dbReference type="Rhea" id="RHEA-COMP:11061"/>
        <dbReference type="ChEBI" id="CHEBI:15378"/>
        <dbReference type="ChEBI" id="CHEBI:30013"/>
        <dbReference type="ChEBI" id="CHEBI:57692"/>
        <dbReference type="ChEBI" id="CHEBI:74257"/>
        <dbReference type="ChEBI" id="CHEBI:456215"/>
        <dbReference type="EC" id="2.7.1.180"/>
    </reaction>
</comment>
<dbReference type="InterPro" id="IPR003374">
    <property type="entry name" value="ApbE-like_sf"/>
</dbReference>
<evidence type="ECO:0000256" key="6">
    <source>
        <dbReference type="ARBA" id="ARBA00022723"/>
    </source>
</evidence>
<accession>A0A1T4YMU6</accession>
<dbReference type="SUPFAM" id="SSF143631">
    <property type="entry name" value="ApbE-like"/>
    <property type="match status" value="1"/>
</dbReference>
<comment type="cofactor">
    <cofactor evidence="1">
        <name>Mg(2+)</name>
        <dbReference type="ChEBI" id="CHEBI:18420"/>
    </cofactor>
</comment>
<dbReference type="InterPro" id="IPR024932">
    <property type="entry name" value="ApbE"/>
</dbReference>
<name>A0A1T4YMU6_9BACT</name>
<keyword evidence="7" id="KW-0274">FAD</keyword>